<dbReference type="CDD" id="cd12797">
    <property type="entry name" value="M23_peptidase"/>
    <property type="match status" value="1"/>
</dbReference>
<reference evidence="4 5" key="1">
    <citation type="submission" date="2021-05" db="EMBL/GenBank/DDBJ databases">
        <title>Novel species in genus Cellulomonas.</title>
        <authorList>
            <person name="Zhang G."/>
        </authorList>
    </citation>
    <scope>NUCLEOTIDE SEQUENCE [LARGE SCALE GENOMIC DNA]</scope>
    <source>
        <strain evidence="5">zg-ZUI157</strain>
    </source>
</reference>
<dbReference type="InterPro" id="IPR050570">
    <property type="entry name" value="Cell_wall_metabolism_enzyme"/>
</dbReference>
<dbReference type="Proteomes" id="UP000679335">
    <property type="component" value="Chromosome"/>
</dbReference>
<evidence type="ECO:0000313" key="4">
    <source>
        <dbReference type="EMBL" id="QWC17814.1"/>
    </source>
</evidence>
<feature type="region of interest" description="Disordered" evidence="2">
    <location>
        <begin position="1"/>
        <end position="155"/>
    </location>
</feature>
<dbReference type="PANTHER" id="PTHR21666">
    <property type="entry name" value="PEPTIDASE-RELATED"/>
    <property type="match status" value="1"/>
</dbReference>
<evidence type="ECO:0000259" key="3">
    <source>
        <dbReference type="Pfam" id="PF01551"/>
    </source>
</evidence>
<accession>A0ABX8GNU6</accession>
<evidence type="ECO:0000313" key="5">
    <source>
        <dbReference type="Proteomes" id="UP000679335"/>
    </source>
</evidence>
<feature type="compositionally biased region" description="Basic and acidic residues" evidence="2">
    <location>
        <begin position="7"/>
        <end position="22"/>
    </location>
</feature>
<sequence>MARPSGAHREARALLRTREGPRSRLSARPVVVPLVPHSARTGHEAQTTADDVPPSPSGPRGPVPPEGGARDARHRRRRPGSWHANSIGRGRSWEQSSPPVRGPGTRGGAAGRSAAPPPGRREPTPGPAVERSSSACHRSTPPPGASADDGPVPSSSYPAVVPRVVRASLALGVAAALGTGLVGPAPADPDPGRAGAARYRPPLDEPVQVLRGFDPPPRPWLAGHRGVDLTTAPGATVRAPAGGVVTFAGAVAGRGVVSVLHDDGRRSSLEPVGGPVPAGTRVVAGDPLGTVDGPAHDGTLAVPALHWGVREGDTYVDPWALLPGRGPVVLLPVS</sequence>
<name>A0ABX8GNU6_9CELL</name>
<dbReference type="InterPro" id="IPR016047">
    <property type="entry name" value="M23ase_b-sheet_dom"/>
</dbReference>
<gene>
    <name evidence="4" type="ORF">KKR89_07240</name>
</gene>
<protein>
    <submittedName>
        <fullName evidence="4">Peptidoglycan DD-metalloendopeptidase family protein</fullName>
    </submittedName>
</protein>
<evidence type="ECO:0000256" key="2">
    <source>
        <dbReference type="SAM" id="MobiDB-lite"/>
    </source>
</evidence>
<keyword evidence="1" id="KW-0732">Signal</keyword>
<feature type="compositionally biased region" description="Pro residues" evidence="2">
    <location>
        <begin position="53"/>
        <end position="65"/>
    </location>
</feature>
<dbReference type="Pfam" id="PF01551">
    <property type="entry name" value="Peptidase_M23"/>
    <property type="match status" value="1"/>
</dbReference>
<dbReference type="PANTHER" id="PTHR21666:SF289">
    <property type="entry name" value="L-ALA--D-GLU ENDOPEPTIDASE"/>
    <property type="match status" value="1"/>
</dbReference>
<dbReference type="EMBL" id="CP076023">
    <property type="protein sequence ID" value="QWC17814.1"/>
    <property type="molecule type" value="Genomic_DNA"/>
</dbReference>
<proteinExistence type="predicted"/>
<dbReference type="Gene3D" id="2.70.70.10">
    <property type="entry name" value="Glucose Permease (Domain IIA)"/>
    <property type="match status" value="1"/>
</dbReference>
<evidence type="ECO:0000256" key="1">
    <source>
        <dbReference type="ARBA" id="ARBA00022729"/>
    </source>
</evidence>
<dbReference type="SUPFAM" id="SSF51261">
    <property type="entry name" value="Duplicated hybrid motif"/>
    <property type="match status" value="1"/>
</dbReference>
<feature type="domain" description="M23ase beta-sheet core" evidence="3">
    <location>
        <begin position="223"/>
        <end position="318"/>
    </location>
</feature>
<keyword evidence="5" id="KW-1185">Reference proteome</keyword>
<organism evidence="4 5">
    <name type="scientific">Cellulomonas dongxiuzhuiae</name>
    <dbReference type="NCBI Taxonomy" id="2819979"/>
    <lineage>
        <taxon>Bacteria</taxon>
        <taxon>Bacillati</taxon>
        <taxon>Actinomycetota</taxon>
        <taxon>Actinomycetes</taxon>
        <taxon>Micrococcales</taxon>
        <taxon>Cellulomonadaceae</taxon>
        <taxon>Cellulomonas</taxon>
    </lineage>
</organism>
<dbReference type="InterPro" id="IPR011055">
    <property type="entry name" value="Dup_hybrid_motif"/>
</dbReference>